<dbReference type="EMBL" id="JACIVA010000057">
    <property type="protein sequence ID" value="MBB1098230.1"/>
    <property type="molecule type" value="Genomic_DNA"/>
</dbReference>
<dbReference type="AlphaFoldDB" id="A0A7W3UN98"/>
<keyword evidence="2" id="KW-1185">Reference proteome</keyword>
<dbReference type="Proteomes" id="UP000517106">
    <property type="component" value="Unassembled WGS sequence"/>
</dbReference>
<protein>
    <submittedName>
        <fullName evidence="1">Uncharacterized protein</fullName>
    </submittedName>
</protein>
<name>A0A7W3UN98_9LACO</name>
<accession>A0A7W3UN98</accession>
<sequence>MDAQDKLNRQYENKSIYTAGFYADPDNNLANRKKLFDTLKSLVMNQDASTPFSLQIMMTNSEINIMPLGLLDLNELKEYEKKQREIHGLDWHSDEIPLIIQYSPHTEDGKVVKKTVCSTQKLFADFNTQIENIWQTVKDFLNDNFAILSAIVKDLIADKNDVQKEYYTTFSKMSAAEREEKLGFTVDTAEVEQFSEYMANMHEVQAIVLSAGSFANHELLGKNSFSEMISDNVRRSTLFWVLDNTFYEIYYYFYNSNENSKLRKRLNHQRENLIVNMRNDAFHRAQELVEKQQKKVDFNEYFSDIFIPVAEQIVAEINKFKD</sequence>
<evidence type="ECO:0000313" key="1">
    <source>
        <dbReference type="EMBL" id="MBB1098230.1"/>
    </source>
</evidence>
<organism evidence="1 2">
    <name type="scientific">Limosilactobacillus rudii</name>
    <dbReference type="NCBI Taxonomy" id="2759755"/>
    <lineage>
        <taxon>Bacteria</taxon>
        <taxon>Bacillati</taxon>
        <taxon>Bacillota</taxon>
        <taxon>Bacilli</taxon>
        <taxon>Lactobacillales</taxon>
        <taxon>Lactobacillaceae</taxon>
        <taxon>Limosilactobacillus</taxon>
    </lineage>
</organism>
<proteinExistence type="predicted"/>
<reference evidence="1 2" key="1">
    <citation type="submission" date="2020-07" db="EMBL/GenBank/DDBJ databases">
        <title>Description of Limosilactobacillus balticus sp. nov., Limosilactobacillus agrestis sp. nov., Limosilactobacillus albertensis sp. nov., Limosilactobacillus rudii sp. nov., Limosilactobacillus fastidiosus sp. nov., five novel Limosilactobacillus species isolated from the vertebrate gastrointestinal tract, and proposal of 6 subspecies of Limosilactobacillus reuteri adapted to the gastrointestinal tract of specific vertebrate hosts.</title>
        <authorList>
            <person name="Li F."/>
            <person name="Cheng C."/>
            <person name="Zheng J."/>
            <person name="Quevedo R.M."/>
            <person name="Li J."/>
            <person name="Roos S."/>
            <person name="Gaenzle M.G."/>
            <person name="Walter J."/>
        </authorList>
    </citation>
    <scope>NUCLEOTIDE SEQUENCE [LARGE SCALE GENOMIC DNA]</scope>
    <source>
        <strain evidence="1 2">STM2_1</strain>
    </source>
</reference>
<evidence type="ECO:0000313" key="2">
    <source>
        <dbReference type="Proteomes" id="UP000517106"/>
    </source>
</evidence>
<comment type="caution">
    <text evidence="1">The sequence shown here is derived from an EMBL/GenBank/DDBJ whole genome shotgun (WGS) entry which is preliminary data.</text>
</comment>
<gene>
    <name evidence="1" type="ORF">H5S09_09815</name>
</gene>
<dbReference type="RefSeq" id="WP_182596939.1">
    <property type="nucleotide sequence ID" value="NZ_JACIVA010000057.1"/>
</dbReference>